<dbReference type="GO" id="GO:0003723">
    <property type="term" value="F:RNA binding"/>
    <property type="evidence" value="ECO:0007669"/>
    <property type="project" value="UniProtKB-UniRule"/>
</dbReference>
<name>A0A3P5X3N3_9BACL</name>
<evidence type="ECO:0000313" key="5">
    <source>
        <dbReference type="EMBL" id="VDC29107.1"/>
    </source>
</evidence>
<dbReference type="PANTHER" id="PTHR47313">
    <property type="entry name" value="RIBOSOMAL RNA LARGE SUBUNIT METHYLTRANSFERASE K/L"/>
    <property type="match status" value="1"/>
</dbReference>
<keyword evidence="3" id="KW-0694">RNA-binding</keyword>
<evidence type="ECO:0000256" key="1">
    <source>
        <dbReference type="ARBA" id="ARBA00022603"/>
    </source>
</evidence>
<dbReference type="EMBL" id="UXAV01000042">
    <property type="protein sequence ID" value="VDC29107.1"/>
    <property type="molecule type" value="Genomic_DNA"/>
</dbReference>
<dbReference type="Pfam" id="PF22020">
    <property type="entry name" value="RlmL_1st"/>
    <property type="match status" value="1"/>
</dbReference>
<dbReference type="SMART" id="SM00981">
    <property type="entry name" value="THUMP"/>
    <property type="match status" value="1"/>
</dbReference>
<keyword evidence="1 5" id="KW-0489">Methyltransferase</keyword>
<dbReference type="PROSITE" id="PS00092">
    <property type="entry name" value="N6_MTASE"/>
    <property type="match status" value="1"/>
</dbReference>
<dbReference type="EC" id="2.1.1.173" evidence="5"/>
<dbReference type="InterPro" id="IPR054170">
    <property type="entry name" value="RlmL_1st"/>
</dbReference>
<dbReference type="InterPro" id="IPR004114">
    <property type="entry name" value="THUMP_dom"/>
</dbReference>
<dbReference type="Pfam" id="PF01170">
    <property type="entry name" value="UPF0020"/>
    <property type="match status" value="1"/>
</dbReference>
<evidence type="ECO:0000256" key="3">
    <source>
        <dbReference type="PROSITE-ProRule" id="PRU00529"/>
    </source>
</evidence>
<keyword evidence="2 5" id="KW-0808">Transferase</keyword>
<evidence type="ECO:0000256" key="2">
    <source>
        <dbReference type="ARBA" id="ARBA00022679"/>
    </source>
</evidence>
<proteinExistence type="predicted"/>
<dbReference type="Pfam" id="PF02926">
    <property type="entry name" value="THUMP"/>
    <property type="match status" value="1"/>
</dbReference>
<keyword evidence="6" id="KW-1185">Reference proteome</keyword>
<dbReference type="CDD" id="cd11715">
    <property type="entry name" value="THUMP_AdoMetMT"/>
    <property type="match status" value="1"/>
</dbReference>
<dbReference type="Gene3D" id="3.40.50.150">
    <property type="entry name" value="Vaccinia Virus protein VP39"/>
    <property type="match status" value="1"/>
</dbReference>
<dbReference type="GO" id="GO:0052915">
    <property type="term" value="F:23S rRNA (guanine(2445)-N(2))-methyltransferase activity"/>
    <property type="evidence" value="ECO:0007669"/>
    <property type="project" value="UniProtKB-EC"/>
</dbReference>
<reference evidence="5 6" key="1">
    <citation type="submission" date="2018-11" db="EMBL/GenBank/DDBJ databases">
        <authorList>
            <person name="Criscuolo A."/>
        </authorList>
    </citation>
    <scope>NUCLEOTIDE SEQUENCE [LARGE SCALE GENOMIC DNA]</scope>
    <source>
        <strain evidence="5">ATB-66</strain>
    </source>
</reference>
<dbReference type="InterPro" id="IPR053943">
    <property type="entry name" value="RlmKL-like_Mtase_CS"/>
</dbReference>
<accession>A0A3P5X3N3</accession>
<dbReference type="GO" id="GO:0070043">
    <property type="term" value="F:rRNA (guanine-N7-)-methyltransferase activity"/>
    <property type="evidence" value="ECO:0007669"/>
    <property type="project" value="TreeGrafter"/>
</dbReference>
<evidence type="ECO:0000313" key="6">
    <source>
        <dbReference type="Proteomes" id="UP000270468"/>
    </source>
</evidence>
<sequence>MGDFKLVATSAMGLESIVNDEVKALGFETTSENGKIYFRGDESAIVKANMWLRVADRVRIIAGEFQATTFDELFEQTKAIPWERYLSVDAAFPVAGKSVKSILYSVPDCQAIVKKAIVERLKIAYNRVGFLDETGPLYKLEVSILKDKVTLTIDSSGTGLHKRGYRVGQGDAPLKETLAAALVKLTRWNPDRPFVDPFCGSGTIAIEAAMIGQNIAPGYNREFLSEQWPWIDRAIWEQVREEAEDLAKYDLPLDITGSDYDPQMIKVAKENAAGAGFLDLINWRTQDVRDLTLNGLNGVVVGNPPYGERLGEIEEAEEITRELGRVMKQHPSWSVYMLSSLENFEKLYGKKTTKKRKLFNGFIRTDLYQFWGQRK</sequence>
<dbReference type="PROSITE" id="PS51165">
    <property type="entry name" value="THUMP"/>
    <property type="match status" value="1"/>
</dbReference>
<evidence type="ECO:0000259" key="4">
    <source>
        <dbReference type="PROSITE" id="PS51165"/>
    </source>
</evidence>
<protein>
    <submittedName>
        <fullName evidence="5">Ribosomal RNA large subunit methyltransferase L</fullName>
        <ecNumber evidence="5">2.1.1.173</ecNumber>
    </submittedName>
</protein>
<feature type="domain" description="THUMP" evidence="4">
    <location>
        <begin position="44"/>
        <end position="155"/>
    </location>
</feature>
<organism evidence="5 6">
    <name type="scientific">Filibacter tadaridae</name>
    <dbReference type="NCBI Taxonomy" id="2483811"/>
    <lineage>
        <taxon>Bacteria</taxon>
        <taxon>Bacillati</taxon>
        <taxon>Bacillota</taxon>
        <taxon>Bacilli</taxon>
        <taxon>Bacillales</taxon>
        <taxon>Caryophanaceae</taxon>
        <taxon>Filibacter</taxon>
    </lineage>
</organism>
<dbReference type="CDD" id="cd02440">
    <property type="entry name" value="AdoMet_MTases"/>
    <property type="match status" value="1"/>
</dbReference>
<dbReference type="PANTHER" id="PTHR47313:SF1">
    <property type="entry name" value="RIBOSOMAL RNA LARGE SUBUNIT METHYLTRANSFERASE K_L"/>
    <property type="match status" value="1"/>
</dbReference>
<dbReference type="InterPro" id="IPR002052">
    <property type="entry name" value="DNA_methylase_N6_adenine_CS"/>
</dbReference>
<dbReference type="AlphaFoldDB" id="A0A3P5X3N3"/>
<dbReference type="SUPFAM" id="SSF53335">
    <property type="entry name" value="S-adenosyl-L-methionine-dependent methyltransferases"/>
    <property type="match status" value="1"/>
</dbReference>
<dbReference type="InterPro" id="IPR000241">
    <property type="entry name" value="RlmKL-like_Mtase"/>
</dbReference>
<dbReference type="PROSITE" id="PS01261">
    <property type="entry name" value="UPF0020"/>
    <property type="match status" value="1"/>
</dbReference>
<dbReference type="Gene3D" id="3.30.2130.30">
    <property type="match status" value="1"/>
</dbReference>
<gene>
    <name evidence="5" type="primary">rlmL</name>
    <name evidence="5" type="ORF">FILTAD_01984</name>
</gene>
<dbReference type="InterPro" id="IPR029063">
    <property type="entry name" value="SAM-dependent_MTases_sf"/>
</dbReference>
<dbReference type="Proteomes" id="UP000270468">
    <property type="component" value="Unassembled WGS sequence"/>
</dbReference>
<dbReference type="RefSeq" id="WP_124070623.1">
    <property type="nucleotide sequence ID" value="NZ_CBCRXF010000001.1"/>
</dbReference>
<dbReference type="OrthoDB" id="9809404at2"/>